<accession>A0A3B0VM23</accession>
<reference evidence="2" key="1">
    <citation type="submission" date="2018-06" db="EMBL/GenBank/DDBJ databases">
        <authorList>
            <person name="Zhirakovskaya E."/>
        </authorList>
    </citation>
    <scope>NUCLEOTIDE SEQUENCE</scope>
</reference>
<keyword evidence="1" id="KW-0472">Membrane</keyword>
<evidence type="ECO:0000313" key="2">
    <source>
        <dbReference type="EMBL" id="VAW44668.1"/>
    </source>
</evidence>
<name>A0A3B0VM23_9ZZZZ</name>
<keyword evidence="1" id="KW-0812">Transmembrane</keyword>
<dbReference type="EMBL" id="UOFB01000056">
    <property type="protein sequence ID" value="VAW44668.1"/>
    <property type="molecule type" value="Genomic_DNA"/>
</dbReference>
<dbReference type="AlphaFoldDB" id="A0A3B0VM23"/>
<keyword evidence="1" id="KW-1133">Transmembrane helix</keyword>
<feature type="transmembrane region" description="Helical" evidence="1">
    <location>
        <begin position="12"/>
        <end position="30"/>
    </location>
</feature>
<organism evidence="2">
    <name type="scientific">hydrothermal vent metagenome</name>
    <dbReference type="NCBI Taxonomy" id="652676"/>
    <lineage>
        <taxon>unclassified sequences</taxon>
        <taxon>metagenomes</taxon>
        <taxon>ecological metagenomes</taxon>
    </lineage>
</organism>
<protein>
    <submittedName>
        <fullName evidence="2">Uncharacterized protein</fullName>
    </submittedName>
</protein>
<proteinExistence type="predicted"/>
<sequence>MIESELPASIQYLLIGVQILATVGFLYMIWPYVRKERWREKFIENKSARSILIVFVIIFLFSYGMAAFFDAFFPVERLDVAP</sequence>
<feature type="transmembrane region" description="Helical" evidence="1">
    <location>
        <begin position="51"/>
        <end position="73"/>
    </location>
</feature>
<evidence type="ECO:0000256" key="1">
    <source>
        <dbReference type="SAM" id="Phobius"/>
    </source>
</evidence>
<gene>
    <name evidence="2" type="ORF">MNBD_GAMMA04-1931</name>
</gene>